<accession>A0AAV7L3I5</accession>
<proteinExistence type="predicted"/>
<organism evidence="1 2">
    <name type="scientific">Pleurodeles waltl</name>
    <name type="common">Iberian ribbed newt</name>
    <dbReference type="NCBI Taxonomy" id="8319"/>
    <lineage>
        <taxon>Eukaryota</taxon>
        <taxon>Metazoa</taxon>
        <taxon>Chordata</taxon>
        <taxon>Craniata</taxon>
        <taxon>Vertebrata</taxon>
        <taxon>Euteleostomi</taxon>
        <taxon>Amphibia</taxon>
        <taxon>Batrachia</taxon>
        <taxon>Caudata</taxon>
        <taxon>Salamandroidea</taxon>
        <taxon>Salamandridae</taxon>
        <taxon>Pleurodelinae</taxon>
        <taxon>Pleurodeles</taxon>
    </lineage>
</organism>
<comment type="caution">
    <text evidence="1">The sequence shown here is derived from an EMBL/GenBank/DDBJ whole genome shotgun (WGS) entry which is preliminary data.</text>
</comment>
<name>A0AAV7L3I5_PLEWA</name>
<reference evidence="1" key="1">
    <citation type="journal article" date="2022" name="bioRxiv">
        <title>Sequencing and chromosome-scale assembly of the giantPleurodeles waltlgenome.</title>
        <authorList>
            <person name="Brown T."/>
            <person name="Elewa A."/>
            <person name="Iarovenko S."/>
            <person name="Subramanian E."/>
            <person name="Araus A.J."/>
            <person name="Petzold A."/>
            <person name="Susuki M."/>
            <person name="Suzuki K.-i.T."/>
            <person name="Hayashi T."/>
            <person name="Toyoda A."/>
            <person name="Oliveira C."/>
            <person name="Osipova E."/>
            <person name="Leigh N.D."/>
            <person name="Simon A."/>
            <person name="Yun M.H."/>
        </authorList>
    </citation>
    <scope>NUCLEOTIDE SEQUENCE</scope>
    <source>
        <strain evidence="1">20211129_DDA</strain>
        <tissue evidence="1">Liver</tissue>
    </source>
</reference>
<feature type="non-terminal residue" evidence="1">
    <location>
        <position position="1"/>
    </location>
</feature>
<dbReference type="EMBL" id="JANPWB010000016">
    <property type="protein sequence ID" value="KAJ1085015.1"/>
    <property type="molecule type" value="Genomic_DNA"/>
</dbReference>
<dbReference type="Proteomes" id="UP001066276">
    <property type="component" value="Chromosome 12"/>
</dbReference>
<sequence length="85" mass="8980">RARPAHAVGDGVLGREAEGEYILEYCESGEAVVLLRLSNHLGDKLMGETCPDDAALDRPDEPLLMETTGDVGVVLSASGSRRSSP</sequence>
<feature type="non-terminal residue" evidence="1">
    <location>
        <position position="85"/>
    </location>
</feature>
<evidence type="ECO:0000313" key="1">
    <source>
        <dbReference type="EMBL" id="KAJ1085015.1"/>
    </source>
</evidence>
<evidence type="ECO:0000313" key="2">
    <source>
        <dbReference type="Proteomes" id="UP001066276"/>
    </source>
</evidence>
<gene>
    <name evidence="1" type="ORF">NDU88_005151</name>
</gene>
<keyword evidence="2" id="KW-1185">Reference proteome</keyword>
<protein>
    <submittedName>
        <fullName evidence="1">Uncharacterized protein</fullName>
    </submittedName>
</protein>
<dbReference type="AlphaFoldDB" id="A0AAV7L3I5"/>